<evidence type="ECO:0000256" key="1">
    <source>
        <dbReference type="ARBA" id="ARBA00006844"/>
    </source>
</evidence>
<organism evidence="4 5">
    <name type="scientific">Tritrichomonas musculus</name>
    <dbReference type="NCBI Taxonomy" id="1915356"/>
    <lineage>
        <taxon>Eukaryota</taxon>
        <taxon>Metamonada</taxon>
        <taxon>Parabasalia</taxon>
        <taxon>Tritrichomonadida</taxon>
        <taxon>Tritrichomonadidae</taxon>
        <taxon>Tritrichomonas</taxon>
    </lineage>
</organism>
<name>A0ABR2H8W3_9EUKA</name>
<accession>A0ABR2H8W3</accession>
<dbReference type="SMART" id="SM00102">
    <property type="entry name" value="ADF"/>
    <property type="match status" value="1"/>
</dbReference>
<protein>
    <recommendedName>
        <fullName evidence="3">ADF-H domain-containing protein</fullName>
    </recommendedName>
</protein>
<feature type="domain" description="ADF-H" evidence="3">
    <location>
        <begin position="3"/>
        <end position="137"/>
    </location>
</feature>
<dbReference type="InterPro" id="IPR017904">
    <property type="entry name" value="ADF/Cofilin"/>
</dbReference>
<evidence type="ECO:0000256" key="2">
    <source>
        <dbReference type="ARBA" id="ARBA00023203"/>
    </source>
</evidence>
<evidence type="ECO:0000313" key="4">
    <source>
        <dbReference type="EMBL" id="KAK8842653.1"/>
    </source>
</evidence>
<evidence type="ECO:0000313" key="5">
    <source>
        <dbReference type="Proteomes" id="UP001470230"/>
    </source>
</evidence>
<dbReference type="Pfam" id="PF00241">
    <property type="entry name" value="Cofilin_ADF"/>
    <property type="match status" value="1"/>
</dbReference>
<dbReference type="Gene3D" id="3.40.20.10">
    <property type="entry name" value="Severin"/>
    <property type="match status" value="1"/>
</dbReference>
<proteinExistence type="inferred from homology"/>
<comment type="similarity">
    <text evidence="1">Belongs to the actin-binding proteins ADF family.</text>
</comment>
<dbReference type="InterPro" id="IPR029006">
    <property type="entry name" value="ADF-H/Gelsolin-like_dom_sf"/>
</dbReference>
<comment type="caution">
    <text evidence="4">The sequence shown here is derived from an EMBL/GenBank/DDBJ whole genome shotgun (WGS) entry which is preliminary data.</text>
</comment>
<evidence type="ECO:0000259" key="3">
    <source>
        <dbReference type="PROSITE" id="PS51263"/>
    </source>
</evidence>
<dbReference type="PANTHER" id="PTHR11913">
    <property type="entry name" value="COFILIN-RELATED"/>
    <property type="match status" value="1"/>
</dbReference>
<reference evidence="4 5" key="1">
    <citation type="submission" date="2024-04" db="EMBL/GenBank/DDBJ databases">
        <title>Tritrichomonas musculus Genome.</title>
        <authorList>
            <person name="Alves-Ferreira E."/>
            <person name="Grigg M."/>
            <person name="Lorenzi H."/>
            <person name="Galac M."/>
        </authorList>
    </citation>
    <scope>NUCLEOTIDE SEQUENCE [LARGE SCALE GENOMIC DNA]</scope>
    <source>
        <strain evidence="4 5">EAF2021</strain>
    </source>
</reference>
<dbReference type="Proteomes" id="UP001470230">
    <property type="component" value="Unassembled WGS sequence"/>
</dbReference>
<dbReference type="CDD" id="cd11286">
    <property type="entry name" value="ADF_cofilin_like"/>
    <property type="match status" value="1"/>
</dbReference>
<dbReference type="SUPFAM" id="SSF55753">
    <property type="entry name" value="Actin depolymerizing proteins"/>
    <property type="match status" value="1"/>
</dbReference>
<keyword evidence="2" id="KW-0009">Actin-binding</keyword>
<keyword evidence="5" id="KW-1185">Reference proteome</keyword>
<dbReference type="EMBL" id="JAPFFF010000037">
    <property type="protein sequence ID" value="KAK8842653.1"/>
    <property type="molecule type" value="Genomic_DNA"/>
</dbReference>
<sequence>MAMTAIKVHDDCMPVWNDIKIGHKYRYVIFNFSKDLQYVEVEKTAPPEKTYDDFLDDLPPRDVRYAVYDYDYSMDDGTSRNKLLFIVWAPDVAPVRRKMLIASTKVSVKNALSGVALEIQATDDSEIAESAILEKCRSQSK</sequence>
<dbReference type="InterPro" id="IPR002108">
    <property type="entry name" value="ADF-H"/>
</dbReference>
<gene>
    <name evidence="4" type="ORF">M9Y10_025513</name>
</gene>
<dbReference type="PROSITE" id="PS51263">
    <property type="entry name" value="ADF_H"/>
    <property type="match status" value="1"/>
</dbReference>